<reference evidence="2" key="1">
    <citation type="submission" date="2022-06" db="EMBL/GenBank/DDBJ databases">
        <title>Uncovering the hologenomic basis of an extraordinary plant invasion.</title>
        <authorList>
            <person name="Bieker V.C."/>
            <person name="Martin M.D."/>
            <person name="Gilbert T."/>
            <person name="Hodgins K."/>
            <person name="Battlay P."/>
            <person name="Petersen B."/>
            <person name="Wilson J."/>
        </authorList>
    </citation>
    <scope>NUCLEOTIDE SEQUENCE</scope>
    <source>
        <strain evidence="2">AA19_3_7</strain>
        <tissue evidence="2">Leaf</tissue>
    </source>
</reference>
<feature type="region of interest" description="Disordered" evidence="1">
    <location>
        <begin position="1"/>
        <end position="29"/>
    </location>
</feature>
<evidence type="ECO:0000256" key="1">
    <source>
        <dbReference type="SAM" id="MobiDB-lite"/>
    </source>
</evidence>
<feature type="non-terminal residue" evidence="2">
    <location>
        <position position="1"/>
    </location>
</feature>
<sequence>SKGTTGLAIYPHRSSSPDHRIQETEEPQSVITEEDVDSCMGTVSSGTELAKRAAAACICAEERDLPPEMLGKLKLAAGPRRQKAAASKARAAFSAESYEPNHILSRLFGSLISDTHFPHFLFLTPLYFGSCVEEEEEDPSDDDSETHTIKYDVLHNAQTIMDQKGRMRLDLRGSKR</sequence>
<name>A0AAD5D687_AMBAR</name>
<evidence type="ECO:0000313" key="2">
    <source>
        <dbReference type="EMBL" id="KAI7755093.1"/>
    </source>
</evidence>
<proteinExistence type="predicted"/>
<organism evidence="2 3">
    <name type="scientific">Ambrosia artemisiifolia</name>
    <name type="common">Common ragweed</name>
    <dbReference type="NCBI Taxonomy" id="4212"/>
    <lineage>
        <taxon>Eukaryota</taxon>
        <taxon>Viridiplantae</taxon>
        <taxon>Streptophyta</taxon>
        <taxon>Embryophyta</taxon>
        <taxon>Tracheophyta</taxon>
        <taxon>Spermatophyta</taxon>
        <taxon>Magnoliopsida</taxon>
        <taxon>eudicotyledons</taxon>
        <taxon>Gunneridae</taxon>
        <taxon>Pentapetalae</taxon>
        <taxon>asterids</taxon>
        <taxon>campanulids</taxon>
        <taxon>Asterales</taxon>
        <taxon>Asteraceae</taxon>
        <taxon>Asteroideae</taxon>
        <taxon>Heliantheae alliance</taxon>
        <taxon>Heliantheae</taxon>
        <taxon>Ambrosia</taxon>
    </lineage>
</organism>
<evidence type="ECO:0000313" key="3">
    <source>
        <dbReference type="Proteomes" id="UP001206925"/>
    </source>
</evidence>
<dbReference type="EMBL" id="JAMZMK010001697">
    <property type="protein sequence ID" value="KAI7755093.1"/>
    <property type="molecule type" value="Genomic_DNA"/>
</dbReference>
<comment type="caution">
    <text evidence="2">The sequence shown here is derived from an EMBL/GenBank/DDBJ whole genome shotgun (WGS) entry which is preliminary data.</text>
</comment>
<gene>
    <name evidence="2" type="ORF">M8C21_025963</name>
</gene>
<dbReference type="AlphaFoldDB" id="A0AAD5D687"/>
<protein>
    <submittedName>
        <fullName evidence="2">Uncharacterized protein</fullName>
    </submittedName>
</protein>
<accession>A0AAD5D687</accession>
<keyword evidence="3" id="KW-1185">Reference proteome</keyword>
<dbReference type="Proteomes" id="UP001206925">
    <property type="component" value="Unassembled WGS sequence"/>
</dbReference>